<accession>A0A1A7P0H6</accession>
<comment type="similarity">
    <text evidence="1">Belongs to the GST superfamily. Zeta family.</text>
</comment>
<sequence length="213" mass="24176">MKLYSFFNSSTSYRVRIALALKGVSYEYQGVNIRIGEQETADYIHLNPAKGVPLLIDDDGFRLNQSLAIIEYLDACFPEPALLPKDIKLRAQVRAFAYGISCDIHPINNLRVLKYLKNQLGVTEQQKADWYKHWVAEGLSAAESVLSAREKTPYCFGEQPSLADICLIPQMANAKRFGCDLSAYPRLMEVFEHSIKHPAFMQAQPEEQPDFIK</sequence>
<dbReference type="InterPro" id="IPR036249">
    <property type="entry name" value="Thioredoxin-like_sf"/>
</dbReference>
<evidence type="ECO:0000259" key="3">
    <source>
        <dbReference type="PROSITE" id="PS50405"/>
    </source>
</evidence>
<feature type="domain" description="GST N-terminal" evidence="2">
    <location>
        <begin position="1"/>
        <end position="81"/>
    </location>
</feature>
<dbReference type="InterPro" id="IPR004045">
    <property type="entry name" value="Glutathione_S-Trfase_N"/>
</dbReference>
<gene>
    <name evidence="4" type="ORF">QS62_03635</name>
</gene>
<proteinExistence type="inferred from homology"/>
<dbReference type="PROSITE" id="PS50404">
    <property type="entry name" value="GST_NTER"/>
    <property type="match status" value="1"/>
</dbReference>
<dbReference type="RefSeq" id="WP_066106048.1">
    <property type="nucleotide sequence ID" value="NZ_JTJL01000012.1"/>
</dbReference>
<dbReference type="NCBIfam" id="TIGR01262">
    <property type="entry name" value="maiA"/>
    <property type="match status" value="1"/>
</dbReference>
<dbReference type="PANTHER" id="PTHR42673:SF4">
    <property type="entry name" value="MALEYLACETOACETATE ISOMERASE"/>
    <property type="match status" value="1"/>
</dbReference>
<dbReference type="EMBL" id="JTJL01000012">
    <property type="protein sequence ID" value="OBW95473.1"/>
    <property type="molecule type" value="Genomic_DNA"/>
</dbReference>
<dbReference type="SUPFAM" id="SSF52833">
    <property type="entry name" value="Thioredoxin-like"/>
    <property type="match status" value="1"/>
</dbReference>
<dbReference type="SFLD" id="SFLDS00019">
    <property type="entry name" value="Glutathione_Transferase_(cytos"/>
    <property type="match status" value="1"/>
</dbReference>
<name>A0A1A7P0H6_9PAST</name>
<dbReference type="CDD" id="cd03042">
    <property type="entry name" value="GST_N_Zeta"/>
    <property type="match status" value="1"/>
</dbReference>
<dbReference type="InterPro" id="IPR004046">
    <property type="entry name" value="GST_C"/>
</dbReference>
<dbReference type="Proteomes" id="UP000092649">
    <property type="component" value="Unassembled WGS sequence"/>
</dbReference>
<dbReference type="InterPro" id="IPR034333">
    <property type="entry name" value="GST_Zeta_N"/>
</dbReference>
<feature type="domain" description="GST C-terminal" evidence="3">
    <location>
        <begin position="86"/>
        <end position="213"/>
    </location>
</feature>
<dbReference type="FunFam" id="1.20.1050.10:FF:000017">
    <property type="entry name" value="Maleylacetoacetate isomerase"/>
    <property type="match status" value="1"/>
</dbReference>
<keyword evidence="4" id="KW-0413">Isomerase</keyword>
<dbReference type="STRING" id="505341.QV08_04915"/>
<evidence type="ECO:0000256" key="1">
    <source>
        <dbReference type="ARBA" id="ARBA00010007"/>
    </source>
</evidence>
<dbReference type="Gene3D" id="1.20.1050.10">
    <property type="match status" value="1"/>
</dbReference>
<dbReference type="PROSITE" id="PS50405">
    <property type="entry name" value="GST_CTER"/>
    <property type="match status" value="1"/>
</dbReference>
<reference evidence="4 5" key="1">
    <citation type="submission" date="2014-11" db="EMBL/GenBank/DDBJ databases">
        <title>Pan-genome of Gallibacterium spp.</title>
        <authorList>
            <person name="Kudirkiene E."/>
            <person name="Bojesen A.M."/>
        </authorList>
    </citation>
    <scope>NUCLEOTIDE SEQUENCE [LARGE SCALE GENOMIC DNA]</scope>
    <source>
        <strain evidence="4 5">F150</strain>
    </source>
</reference>
<dbReference type="InterPro" id="IPR034330">
    <property type="entry name" value="GST_Zeta_C"/>
</dbReference>
<dbReference type="GO" id="GO:0005737">
    <property type="term" value="C:cytoplasm"/>
    <property type="evidence" value="ECO:0007669"/>
    <property type="project" value="InterPro"/>
</dbReference>
<dbReference type="PANTHER" id="PTHR42673">
    <property type="entry name" value="MALEYLACETOACETATE ISOMERASE"/>
    <property type="match status" value="1"/>
</dbReference>
<dbReference type="GO" id="GO:0006749">
    <property type="term" value="P:glutathione metabolic process"/>
    <property type="evidence" value="ECO:0007669"/>
    <property type="project" value="TreeGrafter"/>
</dbReference>
<protein>
    <submittedName>
        <fullName evidence="4">Maleylacetoacetate isomerase</fullName>
    </submittedName>
</protein>
<dbReference type="SFLD" id="SFLDG00358">
    <property type="entry name" value="Main_(cytGST)"/>
    <property type="match status" value="1"/>
</dbReference>
<dbReference type="InterPro" id="IPR036282">
    <property type="entry name" value="Glutathione-S-Trfase_C_sf"/>
</dbReference>
<dbReference type="InterPro" id="IPR040079">
    <property type="entry name" value="Glutathione_S-Trfase"/>
</dbReference>
<evidence type="ECO:0000313" key="4">
    <source>
        <dbReference type="EMBL" id="OBW95473.1"/>
    </source>
</evidence>
<dbReference type="Gene3D" id="3.40.30.10">
    <property type="entry name" value="Glutaredoxin"/>
    <property type="match status" value="1"/>
</dbReference>
<dbReference type="AlphaFoldDB" id="A0A1A7P0H6"/>
<dbReference type="InterPro" id="IPR010987">
    <property type="entry name" value="Glutathione-S-Trfase_C-like"/>
</dbReference>
<organism evidence="4 5">
    <name type="scientific">Gallibacterium salpingitidis</name>
    <dbReference type="NCBI Taxonomy" id="505341"/>
    <lineage>
        <taxon>Bacteria</taxon>
        <taxon>Pseudomonadati</taxon>
        <taxon>Pseudomonadota</taxon>
        <taxon>Gammaproteobacteria</taxon>
        <taxon>Pasteurellales</taxon>
        <taxon>Pasteurellaceae</taxon>
        <taxon>Gallibacterium</taxon>
    </lineage>
</organism>
<evidence type="ECO:0000313" key="5">
    <source>
        <dbReference type="Proteomes" id="UP000092649"/>
    </source>
</evidence>
<dbReference type="GO" id="GO:0016034">
    <property type="term" value="F:maleylacetoacetate isomerase activity"/>
    <property type="evidence" value="ECO:0007669"/>
    <property type="project" value="TreeGrafter"/>
</dbReference>
<dbReference type="PATRIC" id="fig|505341.3.peg.735"/>
<keyword evidence="5" id="KW-1185">Reference proteome</keyword>
<comment type="caution">
    <text evidence="4">The sequence shown here is derived from an EMBL/GenBank/DDBJ whole genome shotgun (WGS) entry which is preliminary data.</text>
</comment>
<evidence type="ECO:0000259" key="2">
    <source>
        <dbReference type="PROSITE" id="PS50404"/>
    </source>
</evidence>
<dbReference type="GO" id="GO:0006559">
    <property type="term" value="P:L-phenylalanine catabolic process"/>
    <property type="evidence" value="ECO:0007669"/>
    <property type="project" value="TreeGrafter"/>
</dbReference>
<dbReference type="InterPro" id="IPR005955">
    <property type="entry name" value="GST_Zeta"/>
</dbReference>
<dbReference type="Pfam" id="PF00043">
    <property type="entry name" value="GST_C"/>
    <property type="match status" value="1"/>
</dbReference>
<dbReference type="GO" id="GO:0004364">
    <property type="term" value="F:glutathione transferase activity"/>
    <property type="evidence" value="ECO:0007669"/>
    <property type="project" value="TreeGrafter"/>
</dbReference>
<dbReference type="Pfam" id="PF02798">
    <property type="entry name" value="GST_N"/>
    <property type="match status" value="1"/>
</dbReference>
<dbReference type="SUPFAM" id="SSF47616">
    <property type="entry name" value="GST C-terminal domain-like"/>
    <property type="match status" value="1"/>
</dbReference>
<dbReference type="OrthoDB" id="509852at2"/>
<dbReference type="CDD" id="cd03191">
    <property type="entry name" value="GST_C_Zeta"/>
    <property type="match status" value="1"/>
</dbReference>